<dbReference type="Proteomes" id="UP001242368">
    <property type="component" value="Unassembled WGS sequence"/>
</dbReference>
<keyword evidence="1" id="KW-1133">Transmembrane helix</keyword>
<keyword evidence="1" id="KW-0812">Transmembrane</keyword>
<dbReference type="EMBL" id="JAUFQU010000092">
    <property type="protein sequence ID" value="MDN3710504.1"/>
    <property type="molecule type" value="Genomic_DNA"/>
</dbReference>
<feature type="transmembrane region" description="Helical" evidence="1">
    <location>
        <begin position="82"/>
        <end position="105"/>
    </location>
</feature>
<organism evidence="2 3">
    <name type="scientific">Paenimyroides ceti</name>
    <dbReference type="NCBI Taxonomy" id="395087"/>
    <lineage>
        <taxon>Bacteria</taxon>
        <taxon>Pseudomonadati</taxon>
        <taxon>Bacteroidota</taxon>
        <taxon>Flavobacteriia</taxon>
        <taxon>Flavobacteriales</taxon>
        <taxon>Flavobacteriaceae</taxon>
        <taxon>Paenimyroides</taxon>
    </lineage>
</organism>
<comment type="caution">
    <text evidence="2">The sequence shown here is derived from an EMBL/GenBank/DDBJ whole genome shotgun (WGS) entry which is preliminary data.</text>
</comment>
<evidence type="ECO:0000313" key="3">
    <source>
        <dbReference type="Proteomes" id="UP001242368"/>
    </source>
</evidence>
<feature type="transmembrane region" description="Helical" evidence="1">
    <location>
        <begin position="21"/>
        <end position="40"/>
    </location>
</feature>
<protein>
    <submittedName>
        <fullName evidence="2">Uncharacterized protein</fullName>
    </submittedName>
</protein>
<gene>
    <name evidence="2" type="ORF">QW060_27295</name>
</gene>
<keyword evidence="1" id="KW-0472">Membrane</keyword>
<name>A0ABT8D207_9FLAO</name>
<reference evidence="3" key="1">
    <citation type="journal article" date="2019" name="Int. J. Syst. Evol. Microbiol.">
        <title>The Global Catalogue of Microorganisms (GCM) 10K type strain sequencing project: providing services to taxonomists for standard genome sequencing and annotation.</title>
        <authorList>
            <consortium name="The Broad Institute Genomics Platform"/>
            <consortium name="The Broad Institute Genome Sequencing Center for Infectious Disease"/>
            <person name="Wu L."/>
            <person name="Ma J."/>
        </authorList>
    </citation>
    <scope>NUCLEOTIDE SEQUENCE [LARGE SCALE GENOMIC DNA]</scope>
    <source>
        <strain evidence="3">CECT 7184</strain>
    </source>
</reference>
<evidence type="ECO:0000256" key="1">
    <source>
        <dbReference type="SAM" id="Phobius"/>
    </source>
</evidence>
<keyword evidence="3" id="KW-1185">Reference proteome</keyword>
<proteinExistence type="predicted"/>
<evidence type="ECO:0000313" key="2">
    <source>
        <dbReference type="EMBL" id="MDN3710504.1"/>
    </source>
</evidence>
<dbReference type="RefSeq" id="WP_290365632.1">
    <property type="nucleotide sequence ID" value="NZ_JAUFQU010000092.1"/>
</dbReference>
<sequence>MNDYLSKPFSESIQILKNNKTYILSIVALAILYVLPIVLANTHYIDDLNRTVAGYNWDHDGRFVSSKIMHLLSFQKEVVYSLYPFSNMISAVILALSGFIISYSVGVRNKLMLFMVVFCC</sequence>
<accession>A0ABT8D207</accession>